<keyword evidence="3" id="KW-1185">Reference proteome</keyword>
<feature type="compositionally biased region" description="Low complexity" evidence="1">
    <location>
        <begin position="20"/>
        <end position="29"/>
    </location>
</feature>
<dbReference type="Proteomes" id="UP000037923">
    <property type="component" value="Unassembled WGS sequence"/>
</dbReference>
<evidence type="ECO:0000313" key="2">
    <source>
        <dbReference type="EMBL" id="KPA76931.1"/>
    </source>
</evidence>
<organism evidence="2 3">
    <name type="scientific">Leptomonas pyrrhocoris</name>
    <name type="common">Firebug parasite</name>
    <dbReference type="NCBI Taxonomy" id="157538"/>
    <lineage>
        <taxon>Eukaryota</taxon>
        <taxon>Discoba</taxon>
        <taxon>Euglenozoa</taxon>
        <taxon>Kinetoplastea</taxon>
        <taxon>Metakinetoplastina</taxon>
        <taxon>Trypanosomatida</taxon>
        <taxon>Trypanosomatidae</taxon>
        <taxon>Leishmaniinae</taxon>
        <taxon>Leptomonas</taxon>
    </lineage>
</organism>
<feature type="region of interest" description="Disordered" evidence="1">
    <location>
        <begin position="117"/>
        <end position="151"/>
    </location>
</feature>
<protein>
    <submittedName>
        <fullName evidence="2">Uncharacterized protein</fullName>
    </submittedName>
</protein>
<feature type="compositionally biased region" description="Low complexity" evidence="1">
    <location>
        <begin position="139"/>
        <end position="149"/>
    </location>
</feature>
<comment type="caution">
    <text evidence="2">The sequence shown here is derived from an EMBL/GenBank/DDBJ whole genome shotgun (WGS) entry which is preliminary data.</text>
</comment>
<dbReference type="EMBL" id="LGTL01000018">
    <property type="protein sequence ID" value="KPA76931.1"/>
    <property type="molecule type" value="Genomic_DNA"/>
</dbReference>
<sequence length="173" mass="18925">MTEELGLTPSPLSAVKHRNSTPSPTSGTTEGAWDRTTFPGTPEVLIDDQDAMDYLLTVFSSIKKTAEVESEVPRRKPAVMRQLFHEHRPDNVSQLPPTQNLSEKLAFRATGVHEVHRPTRVAEEENGSAGDASVDEAPLRSPSPSPLKSCGASFSLHQSASELVEEMIQFFTV</sequence>
<name>A0A0N0DTD3_LEPPY</name>
<gene>
    <name evidence="2" type="ORF">ABB37_07310</name>
</gene>
<dbReference type="GeneID" id="26907596"/>
<reference evidence="2 3" key="1">
    <citation type="submission" date="2015-07" db="EMBL/GenBank/DDBJ databases">
        <title>High-quality genome of monoxenous trypanosomatid Leptomonas pyrrhocoris.</title>
        <authorList>
            <person name="Flegontov P."/>
            <person name="Butenko A."/>
            <person name="Firsov S."/>
            <person name="Vlcek C."/>
            <person name="Logacheva M.D."/>
            <person name="Field M."/>
            <person name="Filatov D."/>
            <person name="Flegontova O."/>
            <person name="Gerasimov E."/>
            <person name="Jackson A.P."/>
            <person name="Kelly S."/>
            <person name="Opperdoes F."/>
            <person name="O'Reilly A."/>
            <person name="Votypka J."/>
            <person name="Yurchenko V."/>
            <person name="Lukes J."/>
        </authorList>
    </citation>
    <scope>NUCLEOTIDE SEQUENCE [LARGE SCALE GENOMIC DNA]</scope>
    <source>
        <strain evidence="2">H10</strain>
    </source>
</reference>
<dbReference type="RefSeq" id="XP_015655370.1">
    <property type="nucleotide sequence ID" value="XM_015805893.1"/>
</dbReference>
<evidence type="ECO:0000256" key="1">
    <source>
        <dbReference type="SAM" id="MobiDB-lite"/>
    </source>
</evidence>
<dbReference type="AlphaFoldDB" id="A0A0N0DTD3"/>
<proteinExistence type="predicted"/>
<evidence type="ECO:0000313" key="3">
    <source>
        <dbReference type="Proteomes" id="UP000037923"/>
    </source>
</evidence>
<dbReference type="OrthoDB" id="266941at2759"/>
<accession>A0A0N0DTD3</accession>
<feature type="region of interest" description="Disordered" evidence="1">
    <location>
        <begin position="1"/>
        <end position="41"/>
    </location>
</feature>
<dbReference type="VEuPathDB" id="TriTrypDB:LpyrH10_18_0370"/>